<sequence length="525" mass="60271">MSTATSRPPLWPHQERGINETIELFESGVDRVCITGPTGSGKSRQAVELMEWALNRGLKSVFYTNRRLLLEQMAQVFKASGLDFGVRAAGFDDLFNPHQPMQLASTQTEHHRAYQRSIWKPFAADLVLFDEPHLQKGKMSRDIIQHHTDEHSSRLVGFTATPLGISDVYERLVVAGTVRECRKTGSLLPCHVYGPSEIDTRHIQRVGDDGEFAYKDVKKVWTTQIFAHVVKSWRELNPDQKSTILFAPGVAESVWFAQQFEAIGVKAAHIDGADIYVDGERRKTEREERAAVIERVRNNEIKVLTNRFLCREGLNLPELYHCILATPIGSLVSYLQTVGRCLRNHPSIDHVILQDHGGNIWRHGSPNIDRDWLSVWTMPARVITDLRLERMRERTVDDAGYLVEPEPICCPRCGMARTSGIKCVNPACGYVSPLKVRHVLQADGKLVDLTGDIFRPRRTARKHDTEWKWEQCYFRCRAKSMTFRQAYGLFYYENRYFPPRDLPRMPINDLDWFRKVDRVGEESLL</sequence>
<dbReference type="InterPro" id="IPR027417">
    <property type="entry name" value="P-loop_NTPase"/>
</dbReference>
<dbReference type="GO" id="GO:0036121">
    <property type="term" value="F:double-stranded DNA helicase activity"/>
    <property type="evidence" value="ECO:0007669"/>
    <property type="project" value="TreeGrafter"/>
</dbReference>
<reference evidence="3" key="1">
    <citation type="submission" date="2020-03" db="EMBL/GenBank/DDBJ databases">
        <title>The deep terrestrial virosphere.</title>
        <authorList>
            <person name="Holmfeldt K."/>
            <person name="Nilsson E."/>
            <person name="Simone D."/>
            <person name="Lopez-Fernandez M."/>
            <person name="Wu X."/>
            <person name="de Brujin I."/>
            <person name="Lundin D."/>
            <person name="Andersson A."/>
            <person name="Bertilsson S."/>
            <person name="Dopson M."/>
        </authorList>
    </citation>
    <scope>NUCLEOTIDE SEQUENCE</scope>
    <source>
        <strain evidence="3">MM415B03221</strain>
    </source>
</reference>
<dbReference type="Gene3D" id="3.40.50.300">
    <property type="entry name" value="P-loop containing nucleotide triphosphate hydrolases"/>
    <property type="match status" value="2"/>
</dbReference>
<dbReference type="SMART" id="SM00490">
    <property type="entry name" value="HELICc"/>
    <property type="match status" value="1"/>
</dbReference>
<dbReference type="PANTHER" id="PTHR47396">
    <property type="entry name" value="TYPE I RESTRICTION ENZYME ECOKI R PROTEIN"/>
    <property type="match status" value="1"/>
</dbReference>
<dbReference type="SUPFAM" id="SSF52540">
    <property type="entry name" value="P-loop containing nucleoside triphosphate hydrolases"/>
    <property type="match status" value="1"/>
</dbReference>
<organism evidence="3">
    <name type="scientific">viral metagenome</name>
    <dbReference type="NCBI Taxonomy" id="1070528"/>
    <lineage>
        <taxon>unclassified sequences</taxon>
        <taxon>metagenomes</taxon>
        <taxon>organismal metagenomes</taxon>
    </lineage>
</organism>
<protein>
    <submittedName>
        <fullName evidence="3">Putative type III restriction enzyme</fullName>
    </submittedName>
</protein>
<dbReference type="InterPro" id="IPR014001">
    <property type="entry name" value="Helicase_ATP-bd"/>
</dbReference>
<dbReference type="SMART" id="SM00487">
    <property type="entry name" value="DEXDc"/>
    <property type="match status" value="1"/>
</dbReference>
<dbReference type="GO" id="GO:0070125">
    <property type="term" value="P:mitochondrial translational elongation"/>
    <property type="evidence" value="ECO:0007669"/>
    <property type="project" value="TreeGrafter"/>
</dbReference>
<dbReference type="PANTHER" id="PTHR47396:SF1">
    <property type="entry name" value="ATP-DEPENDENT HELICASE IRC3-RELATED"/>
    <property type="match status" value="1"/>
</dbReference>
<proteinExistence type="predicted"/>
<dbReference type="InterPro" id="IPR050742">
    <property type="entry name" value="Helicase_Restrict-Modif_Enz"/>
</dbReference>
<dbReference type="PROSITE" id="PS51194">
    <property type="entry name" value="HELICASE_CTER"/>
    <property type="match status" value="1"/>
</dbReference>
<dbReference type="Pfam" id="PF04851">
    <property type="entry name" value="ResIII"/>
    <property type="match status" value="1"/>
</dbReference>
<dbReference type="GO" id="GO:0032042">
    <property type="term" value="P:mitochondrial DNA metabolic process"/>
    <property type="evidence" value="ECO:0007669"/>
    <property type="project" value="TreeGrafter"/>
</dbReference>
<dbReference type="Pfam" id="PF00271">
    <property type="entry name" value="Helicase_C"/>
    <property type="match status" value="1"/>
</dbReference>
<dbReference type="AlphaFoldDB" id="A0A6M3LF51"/>
<evidence type="ECO:0000259" key="1">
    <source>
        <dbReference type="PROSITE" id="PS51192"/>
    </source>
</evidence>
<evidence type="ECO:0000259" key="2">
    <source>
        <dbReference type="PROSITE" id="PS51194"/>
    </source>
</evidence>
<dbReference type="PROSITE" id="PS51192">
    <property type="entry name" value="HELICASE_ATP_BIND_1"/>
    <property type="match status" value="1"/>
</dbReference>
<dbReference type="GO" id="GO:0016787">
    <property type="term" value="F:hydrolase activity"/>
    <property type="evidence" value="ECO:0007669"/>
    <property type="project" value="InterPro"/>
</dbReference>
<feature type="domain" description="Helicase C-terminal" evidence="2">
    <location>
        <begin position="221"/>
        <end position="408"/>
    </location>
</feature>
<dbReference type="GO" id="GO:0005524">
    <property type="term" value="F:ATP binding"/>
    <property type="evidence" value="ECO:0007669"/>
    <property type="project" value="InterPro"/>
</dbReference>
<accession>A0A6M3LF51</accession>
<dbReference type="EMBL" id="MT143027">
    <property type="protein sequence ID" value="QJA91964.1"/>
    <property type="molecule type" value="Genomic_DNA"/>
</dbReference>
<dbReference type="InterPro" id="IPR006935">
    <property type="entry name" value="Helicase/UvrB_N"/>
</dbReference>
<dbReference type="InterPro" id="IPR001650">
    <property type="entry name" value="Helicase_C-like"/>
</dbReference>
<dbReference type="GO" id="GO:0061749">
    <property type="term" value="F:forked DNA-dependent helicase activity"/>
    <property type="evidence" value="ECO:0007669"/>
    <property type="project" value="TreeGrafter"/>
</dbReference>
<dbReference type="CDD" id="cd18785">
    <property type="entry name" value="SF2_C"/>
    <property type="match status" value="1"/>
</dbReference>
<name>A0A6M3LF51_9ZZZZ</name>
<dbReference type="GO" id="GO:0000403">
    <property type="term" value="F:Y-form DNA binding"/>
    <property type="evidence" value="ECO:0007669"/>
    <property type="project" value="TreeGrafter"/>
</dbReference>
<dbReference type="GO" id="GO:0005759">
    <property type="term" value="C:mitochondrial matrix"/>
    <property type="evidence" value="ECO:0007669"/>
    <property type="project" value="TreeGrafter"/>
</dbReference>
<feature type="domain" description="Helicase ATP-binding" evidence="1">
    <location>
        <begin position="23"/>
        <end position="180"/>
    </location>
</feature>
<evidence type="ECO:0000313" key="3">
    <source>
        <dbReference type="EMBL" id="QJA91964.1"/>
    </source>
</evidence>
<gene>
    <name evidence="3" type="ORF">MM415B03221_0002</name>
</gene>